<accession>A0AAE0HJC2</accession>
<reference evidence="2" key="2">
    <citation type="submission" date="2023-06" db="EMBL/GenBank/DDBJ databases">
        <authorList>
            <consortium name="Lawrence Berkeley National Laboratory"/>
            <person name="Haridas S."/>
            <person name="Hensen N."/>
            <person name="Bonometti L."/>
            <person name="Westerberg I."/>
            <person name="Brannstrom I.O."/>
            <person name="Guillou S."/>
            <person name="Cros-Aarteil S."/>
            <person name="Calhoun S."/>
            <person name="Kuo A."/>
            <person name="Mondo S."/>
            <person name="Pangilinan J."/>
            <person name="Riley R."/>
            <person name="Labutti K."/>
            <person name="Andreopoulos B."/>
            <person name="Lipzen A."/>
            <person name="Chen C."/>
            <person name="Yanf M."/>
            <person name="Daum C."/>
            <person name="Ng V."/>
            <person name="Clum A."/>
            <person name="Steindorff A."/>
            <person name="Ohm R."/>
            <person name="Martin F."/>
            <person name="Silar P."/>
            <person name="Natvig D."/>
            <person name="Lalanne C."/>
            <person name="Gautier V."/>
            <person name="Ament-Velasquez S.L."/>
            <person name="Kruys A."/>
            <person name="Hutchinson M.I."/>
            <person name="Powell A.J."/>
            <person name="Barry K."/>
            <person name="Miller A.N."/>
            <person name="Grigoriev I.V."/>
            <person name="Debuchy R."/>
            <person name="Gladieux P."/>
            <person name="Thoren M.H."/>
            <person name="Johannesson H."/>
        </authorList>
    </citation>
    <scope>NUCLEOTIDE SEQUENCE</scope>
    <source>
        <strain evidence="2">CBS 168.71</strain>
    </source>
</reference>
<reference evidence="2" key="1">
    <citation type="journal article" date="2023" name="Mol. Phylogenet. Evol.">
        <title>Genome-scale phylogeny and comparative genomics of the fungal order Sordariales.</title>
        <authorList>
            <person name="Hensen N."/>
            <person name="Bonometti L."/>
            <person name="Westerberg I."/>
            <person name="Brannstrom I.O."/>
            <person name="Guillou S."/>
            <person name="Cros-Aarteil S."/>
            <person name="Calhoun S."/>
            <person name="Haridas S."/>
            <person name="Kuo A."/>
            <person name="Mondo S."/>
            <person name="Pangilinan J."/>
            <person name="Riley R."/>
            <person name="LaButti K."/>
            <person name="Andreopoulos B."/>
            <person name="Lipzen A."/>
            <person name="Chen C."/>
            <person name="Yan M."/>
            <person name="Daum C."/>
            <person name="Ng V."/>
            <person name="Clum A."/>
            <person name="Steindorff A."/>
            <person name="Ohm R.A."/>
            <person name="Martin F."/>
            <person name="Silar P."/>
            <person name="Natvig D.O."/>
            <person name="Lalanne C."/>
            <person name="Gautier V."/>
            <person name="Ament-Velasquez S.L."/>
            <person name="Kruys A."/>
            <person name="Hutchinson M.I."/>
            <person name="Powell A.J."/>
            <person name="Barry K."/>
            <person name="Miller A.N."/>
            <person name="Grigoriev I.V."/>
            <person name="Debuchy R."/>
            <person name="Gladieux P."/>
            <person name="Hiltunen Thoren M."/>
            <person name="Johannesson H."/>
        </authorList>
    </citation>
    <scope>NUCLEOTIDE SEQUENCE</scope>
    <source>
        <strain evidence="2">CBS 168.71</strain>
    </source>
</reference>
<dbReference type="PANTHER" id="PTHR36847:SF1">
    <property type="entry name" value="AMIDOLIGASE ENZYME"/>
    <property type="match status" value="1"/>
</dbReference>
<evidence type="ECO:0000313" key="2">
    <source>
        <dbReference type="EMBL" id="KAK3297570.1"/>
    </source>
</evidence>
<dbReference type="AlphaFoldDB" id="A0AAE0HJC2"/>
<feature type="region of interest" description="Disordered" evidence="1">
    <location>
        <begin position="362"/>
        <end position="509"/>
    </location>
</feature>
<keyword evidence="3" id="KW-1185">Reference proteome</keyword>
<protein>
    <submittedName>
        <fullName evidence="2">Amidoligase enzyme-domain-containing protein</fullName>
    </submittedName>
</protein>
<feature type="compositionally biased region" description="Low complexity" evidence="1">
    <location>
        <begin position="394"/>
        <end position="404"/>
    </location>
</feature>
<evidence type="ECO:0000256" key="1">
    <source>
        <dbReference type="SAM" id="MobiDB-lite"/>
    </source>
</evidence>
<gene>
    <name evidence="2" type="ORF">B0H64DRAFT_473663</name>
</gene>
<name>A0AAE0HJC2_9PEZI</name>
<dbReference type="Proteomes" id="UP001278766">
    <property type="component" value="Unassembled WGS sequence"/>
</dbReference>
<dbReference type="EMBL" id="JAUEPN010000003">
    <property type="protein sequence ID" value="KAK3297570.1"/>
    <property type="molecule type" value="Genomic_DNA"/>
</dbReference>
<dbReference type="Pfam" id="PF12224">
    <property type="entry name" value="Amidoligase_2"/>
    <property type="match status" value="1"/>
</dbReference>
<organism evidence="2 3">
    <name type="scientific">Chaetomium fimeti</name>
    <dbReference type="NCBI Taxonomy" id="1854472"/>
    <lineage>
        <taxon>Eukaryota</taxon>
        <taxon>Fungi</taxon>
        <taxon>Dikarya</taxon>
        <taxon>Ascomycota</taxon>
        <taxon>Pezizomycotina</taxon>
        <taxon>Sordariomycetes</taxon>
        <taxon>Sordariomycetidae</taxon>
        <taxon>Sordariales</taxon>
        <taxon>Chaetomiaceae</taxon>
        <taxon>Chaetomium</taxon>
    </lineage>
</organism>
<proteinExistence type="predicted"/>
<dbReference type="InterPro" id="IPR022025">
    <property type="entry name" value="Amidoligase_2"/>
</dbReference>
<dbReference type="GeneID" id="87844956"/>
<sequence length="509" mass="57491">MSRNLARAAPPPAAPRPLFGVEIEVFVRLLPDVEDRIVQAGYDYPDSLPDYWLQWDENLENDSRNQRSKHDQRKRVGKAIMGIIDSALGPRNGWKCESDESLKESLLTEPHDTRRWWGIEIISPPMSVSRKWQKEIETIFDVVGESFDFWTNENCACHVHVSPGPTTDYTYSLTELNQMAKGAYYWEDALCDLLPIERRDNRYAKPNYTYFAHHEYMDVLRDGWGPVFDELDYITSQGQAEFLYTMSGGRTQTRYVSTNFDPFTSYGTVELRRQAGAASATTVIHRVLLAVTFHVSCMRFNFSQVRNARGYPSGEALIKELGACIKLLPDTCLGSRFLNWLKYCQETYADDRPSLETVINRQERSLRNGGDVPTAGGGGARRGGGGTSRGGGASSPASSRGPSRQTVVLPERTRAPPAPAPAPAAPRQRRQAREESPRPLARRRTQAVRDDPPARRTAPPPAPAPARRQTIREESPRPLARRRNPPPRDDDRRGAPPPRRRAADYDDWR</sequence>
<dbReference type="RefSeq" id="XP_062661084.1">
    <property type="nucleotide sequence ID" value="XM_062808008.1"/>
</dbReference>
<feature type="compositionally biased region" description="Gly residues" evidence="1">
    <location>
        <begin position="375"/>
        <end position="393"/>
    </location>
</feature>
<comment type="caution">
    <text evidence="2">The sequence shown here is derived from an EMBL/GenBank/DDBJ whole genome shotgun (WGS) entry which is preliminary data.</text>
</comment>
<evidence type="ECO:0000313" key="3">
    <source>
        <dbReference type="Proteomes" id="UP001278766"/>
    </source>
</evidence>
<dbReference type="PANTHER" id="PTHR36847">
    <property type="entry name" value="AMIDOLIGASE ENZYME"/>
    <property type="match status" value="1"/>
</dbReference>